<evidence type="ECO:0000256" key="1">
    <source>
        <dbReference type="SAM" id="MobiDB-lite"/>
    </source>
</evidence>
<name>A0A6L2L8Z7_TANCI</name>
<feature type="compositionally biased region" description="Basic and acidic residues" evidence="1">
    <location>
        <begin position="708"/>
        <end position="717"/>
    </location>
</feature>
<evidence type="ECO:0008006" key="3">
    <source>
        <dbReference type="Google" id="ProtNLM"/>
    </source>
</evidence>
<sequence length="755" mass="85783">MYVLVDDQMNSVINCLTAKSTWDDLILYHEAPSDVKETRVMDQKLCYNTFKFKEDESLTQTFTRYKALMNELDEEKVSYNDNEVTEVKALMAFADEERVFVSKKSARNGEWIKISMKKAHTLLEMKYNDDRKSFLDYLCIDLKYAEEQRNNLTSKHRNLVQEQNTCKEQLLVLKQAKLDLLTMQHVNTKILKENQKLRNELKELTSITKAWLNSSNKVNQCISEQIPTQKKKILGINQLTEDTFSSEQKYLVFVKSLIDNSEVSITSSNKPKLSEAEDSTLSNHDTGKMNLQSVAPLSSTREADCYDHDTHGHNKIISLRRGIKPRNPQHVRKNCETYGSNVYTTSDHIDIDWFKKREALQAKKAESFKASKTESSSALRSKIPTKRGILINKERYVMDLLGQYEKIGSSVSTLIVPPNMLGPDLNGKPINETQYRGFDVEGYLDFDCAGCSMDTMFSAEAEDVAVAGCCANILWIKSQLTNYDIIYEKILDKPSFKRLIDELDIIIKLNKRHREKVVPYTRFLSLLMMHKMKEGYGDGKVTPYPTQVFSVNNWALKPNQPEEPLFTEHMLAICNVAEPLLFKAPKPSSNAKRVPQGTKPEAKPGHKKHSTSSKQPYVSSKEATKGDDALAISIAEADPGKYAPSDFVPQKKGMNKRTKNTSYDYLFAGTDLHVLEDKTPYVEEDEATRTIKLEDLVKLVSSVQPSFKDLDSPKDDPIIVVDDSDEDEEAEKVHATTNVKTKDTLVPKSSSPMSS</sequence>
<proteinExistence type="predicted"/>
<feature type="region of interest" description="Disordered" evidence="1">
    <location>
        <begin position="266"/>
        <end position="288"/>
    </location>
</feature>
<organism evidence="2">
    <name type="scientific">Tanacetum cinerariifolium</name>
    <name type="common">Dalmatian daisy</name>
    <name type="synonym">Chrysanthemum cinerariifolium</name>
    <dbReference type="NCBI Taxonomy" id="118510"/>
    <lineage>
        <taxon>Eukaryota</taxon>
        <taxon>Viridiplantae</taxon>
        <taxon>Streptophyta</taxon>
        <taxon>Embryophyta</taxon>
        <taxon>Tracheophyta</taxon>
        <taxon>Spermatophyta</taxon>
        <taxon>Magnoliopsida</taxon>
        <taxon>eudicotyledons</taxon>
        <taxon>Gunneridae</taxon>
        <taxon>Pentapetalae</taxon>
        <taxon>asterids</taxon>
        <taxon>campanulids</taxon>
        <taxon>Asterales</taxon>
        <taxon>Asteraceae</taxon>
        <taxon>Asteroideae</taxon>
        <taxon>Anthemideae</taxon>
        <taxon>Anthemidinae</taxon>
        <taxon>Tanacetum</taxon>
    </lineage>
</organism>
<dbReference type="Pfam" id="PF14223">
    <property type="entry name" value="Retrotran_gag_2"/>
    <property type="match status" value="1"/>
</dbReference>
<reference evidence="2" key="1">
    <citation type="journal article" date="2019" name="Sci. Rep.">
        <title>Draft genome of Tanacetum cinerariifolium, the natural source of mosquito coil.</title>
        <authorList>
            <person name="Yamashiro T."/>
            <person name="Shiraishi A."/>
            <person name="Satake H."/>
            <person name="Nakayama K."/>
        </authorList>
    </citation>
    <scope>NUCLEOTIDE SEQUENCE</scope>
</reference>
<accession>A0A6L2L8Z7</accession>
<dbReference type="AlphaFoldDB" id="A0A6L2L8Z7"/>
<feature type="compositionally biased region" description="Polar residues" evidence="1">
    <location>
        <begin position="279"/>
        <end position="288"/>
    </location>
</feature>
<dbReference type="EMBL" id="BKCJ010003864">
    <property type="protein sequence ID" value="GEU57630.1"/>
    <property type="molecule type" value="Genomic_DNA"/>
</dbReference>
<feature type="region of interest" description="Disordered" evidence="1">
    <location>
        <begin position="585"/>
        <end position="624"/>
    </location>
</feature>
<gene>
    <name evidence="2" type="ORF">Tci_029608</name>
</gene>
<comment type="caution">
    <text evidence="2">The sequence shown here is derived from an EMBL/GenBank/DDBJ whole genome shotgun (WGS) entry which is preliminary data.</text>
</comment>
<evidence type="ECO:0000313" key="2">
    <source>
        <dbReference type="EMBL" id="GEU57630.1"/>
    </source>
</evidence>
<protein>
    <recommendedName>
        <fullName evidence="3">Retrovirus-related Pol polyprotein from transposon TNT 1-94</fullName>
    </recommendedName>
</protein>
<feature type="region of interest" description="Disordered" evidence="1">
    <location>
        <begin position="706"/>
        <end position="755"/>
    </location>
</feature>